<evidence type="ECO:0000256" key="1">
    <source>
        <dbReference type="SAM" id="MobiDB-lite"/>
    </source>
</evidence>
<name>A0AA39M2G5_9BILA</name>
<feature type="compositionally biased region" description="Basic and acidic residues" evidence="1">
    <location>
        <begin position="13"/>
        <end position="93"/>
    </location>
</feature>
<dbReference type="EMBL" id="JAUCMV010000002">
    <property type="protein sequence ID" value="KAK0418159.1"/>
    <property type="molecule type" value="Genomic_DNA"/>
</dbReference>
<accession>A0AA39M2G5</accession>
<organism evidence="2 3">
    <name type="scientific">Steinernema hermaphroditum</name>
    <dbReference type="NCBI Taxonomy" id="289476"/>
    <lineage>
        <taxon>Eukaryota</taxon>
        <taxon>Metazoa</taxon>
        <taxon>Ecdysozoa</taxon>
        <taxon>Nematoda</taxon>
        <taxon>Chromadorea</taxon>
        <taxon>Rhabditida</taxon>
        <taxon>Tylenchina</taxon>
        <taxon>Panagrolaimomorpha</taxon>
        <taxon>Strongyloidoidea</taxon>
        <taxon>Steinernematidae</taxon>
        <taxon>Steinernema</taxon>
    </lineage>
</organism>
<dbReference type="AlphaFoldDB" id="A0AA39M2G5"/>
<feature type="region of interest" description="Disordered" evidence="1">
    <location>
        <begin position="228"/>
        <end position="256"/>
    </location>
</feature>
<dbReference type="Proteomes" id="UP001175271">
    <property type="component" value="Unassembled WGS sequence"/>
</dbReference>
<feature type="region of interest" description="Disordered" evidence="1">
    <location>
        <begin position="261"/>
        <end position="280"/>
    </location>
</feature>
<protein>
    <submittedName>
        <fullName evidence="2">Uncharacterized protein</fullName>
    </submittedName>
</protein>
<feature type="region of interest" description="Disordered" evidence="1">
    <location>
        <begin position="13"/>
        <end position="167"/>
    </location>
</feature>
<sequence>MPLFSRIVGFFFGREEPKKTTAERPQRALSQERERERDAQRAKLEIKPESKPEVKPEVKQEVKQEVKTEGKAENKSDRKSRSEKSKSQRRKGDAIYPPSRGKPKAKKEPMPTESAPATKKTEEKKDTSTVEGRVAKGNLKISPQDEKKPVEKAPPESEYDDNLTRDDVNQLMAELTAAEKEAHSVEFDPWADLEVLRERNDTIFDLKYARVNTAVAHSRLLDLEFESQRTTASTGGSGSNRPSMSESVLRRTYSVRDRNKMIDDMITLNDDPLEQPKKEK</sequence>
<gene>
    <name evidence="2" type="ORF">QR680_013406</name>
</gene>
<feature type="compositionally biased region" description="Basic and acidic residues" evidence="1">
    <location>
        <begin position="143"/>
        <end position="155"/>
    </location>
</feature>
<evidence type="ECO:0000313" key="2">
    <source>
        <dbReference type="EMBL" id="KAK0418159.1"/>
    </source>
</evidence>
<evidence type="ECO:0000313" key="3">
    <source>
        <dbReference type="Proteomes" id="UP001175271"/>
    </source>
</evidence>
<proteinExistence type="predicted"/>
<feature type="compositionally biased region" description="Polar residues" evidence="1">
    <location>
        <begin position="228"/>
        <end position="246"/>
    </location>
</feature>
<reference evidence="2" key="1">
    <citation type="submission" date="2023-06" db="EMBL/GenBank/DDBJ databases">
        <title>Genomic analysis of the entomopathogenic nematode Steinernema hermaphroditum.</title>
        <authorList>
            <person name="Schwarz E.M."/>
            <person name="Heppert J.K."/>
            <person name="Baniya A."/>
            <person name="Schwartz H.T."/>
            <person name="Tan C.-H."/>
            <person name="Antoshechkin I."/>
            <person name="Sternberg P.W."/>
            <person name="Goodrich-Blair H."/>
            <person name="Dillman A.R."/>
        </authorList>
    </citation>
    <scope>NUCLEOTIDE SEQUENCE</scope>
    <source>
        <strain evidence="2">PS9179</strain>
        <tissue evidence="2">Whole animal</tissue>
    </source>
</reference>
<comment type="caution">
    <text evidence="2">The sequence shown here is derived from an EMBL/GenBank/DDBJ whole genome shotgun (WGS) entry which is preliminary data.</text>
</comment>
<feature type="compositionally biased region" description="Basic and acidic residues" evidence="1">
    <location>
        <begin position="119"/>
        <end position="128"/>
    </location>
</feature>
<keyword evidence="3" id="KW-1185">Reference proteome</keyword>